<protein>
    <submittedName>
        <fullName evidence="1">Uncharacterized protein</fullName>
    </submittedName>
</protein>
<organism evidence="1 2">
    <name type="scientific">Parapedobacter defluvii</name>
    <dbReference type="NCBI Taxonomy" id="2045106"/>
    <lineage>
        <taxon>Bacteria</taxon>
        <taxon>Pseudomonadati</taxon>
        <taxon>Bacteroidota</taxon>
        <taxon>Sphingobacteriia</taxon>
        <taxon>Sphingobacteriales</taxon>
        <taxon>Sphingobacteriaceae</taxon>
        <taxon>Parapedobacter</taxon>
    </lineage>
</organism>
<dbReference type="SUPFAM" id="SSF53756">
    <property type="entry name" value="UDP-Glycosyltransferase/glycogen phosphorylase"/>
    <property type="match status" value="1"/>
</dbReference>
<proteinExistence type="predicted"/>
<gene>
    <name evidence="1" type="ORF">GCM10011386_22580</name>
</gene>
<accession>A0ABQ1LW14</accession>
<dbReference type="PANTHER" id="PTHR45947">
    <property type="entry name" value="SULFOQUINOVOSYL TRANSFERASE SQD2"/>
    <property type="match status" value="1"/>
</dbReference>
<dbReference type="PANTHER" id="PTHR45947:SF3">
    <property type="entry name" value="SULFOQUINOVOSYL TRANSFERASE SQD2"/>
    <property type="match status" value="1"/>
</dbReference>
<reference evidence="2" key="1">
    <citation type="journal article" date="2019" name="Int. J. Syst. Evol. Microbiol.">
        <title>The Global Catalogue of Microorganisms (GCM) 10K type strain sequencing project: providing services to taxonomists for standard genome sequencing and annotation.</title>
        <authorList>
            <consortium name="The Broad Institute Genomics Platform"/>
            <consortium name="The Broad Institute Genome Sequencing Center for Infectious Disease"/>
            <person name="Wu L."/>
            <person name="Ma J."/>
        </authorList>
    </citation>
    <scope>NUCLEOTIDE SEQUENCE [LARGE SCALE GENOMIC DNA]</scope>
    <source>
        <strain evidence="2">CGMCC 1.15342</strain>
    </source>
</reference>
<evidence type="ECO:0000313" key="1">
    <source>
        <dbReference type="EMBL" id="GGC30039.1"/>
    </source>
</evidence>
<dbReference type="Proteomes" id="UP000597338">
    <property type="component" value="Unassembled WGS sequence"/>
</dbReference>
<dbReference type="Gene3D" id="3.40.50.2000">
    <property type="entry name" value="Glycogen Phosphorylase B"/>
    <property type="match status" value="1"/>
</dbReference>
<dbReference type="Pfam" id="PF13692">
    <property type="entry name" value="Glyco_trans_1_4"/>
    <property type="match status" value="1"/>
</dbReference>
<keyword evidence="2" id="KW-1185">Reference proteome</keyword>
<dbReference type="InterPro" id="IPR050194">
    <property type="entry name" value="Glycosyltransferase_grp1"/>
</dbReference>
<comment type="caution">
    <text evidence="1">The sequence shown here is derived from an EMBL/GenBank/DDBJ whole genome shotgun (WGS) entry which is preliminary data.</text>
</comment>
<sequence>MQGENIVIVGQQPWDTELGSNCKDIAIEFSRKNRVLYVNSPLDRYTSLYHRRQPYVRRRLNVVCGKESGFSQINENLWVLYPDCIVESINWIELWSLFNLINKLNNKRFAKAIKKYLKELNFDKFILFNDNEILKCRYLKEYLNPEVAVYYSRDFILAAPYWSKRAAALEPDIIRKNDLCVANSMYLTNYCKQYNPNSHYIGQGFNLELFNDVDQTRPSDIKSITGKIIGYVGVLHSSRLDIETLAYIASSRPEWKLVLVGPEDQGFKQSVLHKAPNIIFLGMKKGNELPKYINAFDVCINPQFLTPLTIGNYPRKIDEYLIMGKPVVALLTHAMEIFSEVTYLAKNKEEYVDFIELAMKEDCEELRNKRKAIAQSHSWENSVNAIYSAIQEVKETL</sequence>
<evidence type="ECO:0000313" key="2">
    <source>
        <dbReference type="Proteomes" id="UP000597338"/>
    </source>
</evidence>
<dbReference type="RefSeq" id="WP_188750691.1">
    <property type="nucleotide sequence ID" value="NZ_BMIK01000006.1"/>
</dbReference>
<name>A0ABQ1LW14_9SPHI</name>
<dbReference type="EMBL" id="BMIK01000006">
    <property type="protein sequence ID" value="GGC30039.1"/>
    <property type="molecule type" value="Genomic_DNA"/>
</dbReference>